<evidence type="ECO:0000313" key="4">
    <source>
        <dbReference type="Proteomes" id="UP000429523"/>
    </source>
</evidence>
<dbReference type="EMBL" id="QXGF01004685">
    <property type="protein sequence ID" value="KAE8919444.1"/>
    <property type="molecule type" value="Genomic_DNA"/>
</dbReference>
<accession>A0A6A3DCE6</accession>
<reference evidence="3 4" key="1">
    <citation type="submission" date="2018-08" db="EMBL/GenBank/DDBJ databases">
        <title>Genomic investigation of the strawberry pathogen Phytophthora fragariae indicates pathogenicity is determined by transcriptional variation in three key races.</title>
        <authorList>
            <person name="Adams T.M."/>
            <person name="Armitage A.D."/>
            <person name="Sobczyk M.K."/>
            <person name="Bates H.J."/>
            <person name="Dunwell J.M."/>
            <person name="Nellist C.F."/>
            <person name="Harrison R.J."/>
        </authorList>
    </citation>
    <scope>NUCLEOTIDE SEQUENCE [LARGE SCALE GENOMIC DNA]</scope>
    <source>
        <strain evidence="3 4">NOV-9</strain>
    </source>
</reference>
<feature type="compositionally biased region" description="Acidic residues" evidence="1">
    <location>
        <begin position="133"/>
        <end position="143"/>
    </location>
</feature>
<dbReference type="Proteomes" id="UP000429523">
    <property type="component" value="Unassembled WGS sequence"/>
</dbReference>
<dbReference type="InterPro" id="IPR004875">
    <property type="entry name" value="DDE_SF_endonuclease_dom"/>
</dbReference>
<proteinExistence type="predicted"/>
<dbReference type="AlphaFoldDB" id="A0A6A3DCE6"/>
<feature type="region of interest" description="Disordered" evidence="1">
    <location>
        <begin position="120"/>
        <end position="146"/>
    </location>
</feature>
<comment type="caution">
    <text evidence="3">The sequence shown here is derived from an EMBL/GenBank/DDBJ whole genome shotgun (WGS) entry which is preliminary data.</text>
</comment>
<evidence type="ECO:0000313" key="3">
    <source>
        <dbReference type="EMBL" id="KAE8919444.1"/>
    </source>
</evidence>
<dbReference type="GO" id="GO:0003676">
    <property type="term" value="F:nucleic acid binding"/>
    <property type="evidence" value="ECO:0007669"/>
    <property type="project" value="InterPro"/>
</dbReference>
<feature type="domain" description="DDE-1" evidence="2">
    <location>
        <begin position="3"/>
        <end position="60"/>
    </location>
</feature>
<name>A0A6A3DCE6_9STRA</name>
<protein>
    <recommendedName>
        <fullName evidence="2">DDE-1 domain-containing protein</fullName>
    </recommendedName>
</protein>
<sequence>MLFQTGIIRSFKARYRRRFVRWCLDAIEGGIKRKLNLLEAIQFSIESWGDVSADCIRNCWVKSRIVDAALLSEIRQAGEYAIGAEEKVVDELASMLKGISGHSSVSDYLAIDSDTEVHEQPDIDCESNHSGDADSENETEELEQPPVSGATALAYCMEHPSFFFQCEEETKREQEMLQTLTALARAQVVKRRRQTSQDSFFAPR</sequence>
<organism evidence="3 4">
    <name type="scientific">Phytophthora fragariae</name>
    <dbReference type="NCBI Taxonomy" id="53985"/>
    <lineage>
        <taxon>Eukaryota</taxon>
        <taxon>Sar</taxon>
        <taxon>Stramenopiles</taxon>
        <taxon>Oomycota</taxon>
        <taxon>Peronosporomycetes</taxon>
        <taxon>Peronosporales</taxon>
        <taxon>Peronosporaceae</taxon>
        <taxon>Phytophthora</taxon>
    </lineage>
</organism>
<feature type="compositionally biased region" description="Basic and acidic residues" evidence="1">
    <location>
        <begin position="120"/>
        <end position="132"/>
    </location>
</feature>
<gene>
    <name evidence="3" type="ORF">PF009_g30250</name>
</gene>
<evidence type="ECO:0000259" key="2">
    <source>
        <dbReference type="Pfam" id="PF03184"/>
    </source>
</evidence>
<evidence type="ECO:0000256" key="1">
    <source>
        <dbReference type="SAM" id="MobiDB-lite"/>
    </source>
</evidence>
<dbReference type="Pfam" id="PF03184">
    <property type="entry name" value="DDE_1"/>
    <property type="match status" value="1"/>
</dbReference>